<proteinExistence type="inferred from homology"/>
<dbReference type="InterPro" id="IPR003673">
    <property type="entry name" value="CoA-Trfase_fam_III"/>
</dbReference>
<keyword evidence="4" id="KW-1185">Reference proteome</keyword>
<dbReference type="AlphaFoldDB" id="A0A1E3PER8"/>
<evidence type="ECO:0000256" key="1">
    <source>
        <dbReference type="ARBA" id="ARBA00008383"/>
    </source>
</evidence>
<accession>A0A1E3PER8</accession>
<dbReference type="GO" id="GO:0005739">
    <property type="term" value="C:mitochondrion"/>
    <property type="evidence" value="ECO:0007669"/>
    <property type="project" value="TreeGrafter"/>
</dbReference>
<evidence type="ECO:0000313" key="3">
    <source>
        <dbReference type="EMBL" id="ODQ63916.1"/>
    </source>
</evidence>
<dbReference type="GO" id="GO:0047369">
    <property type="term" value="F:succinate-hydroxymethylglutarate CoA-transferase activity"/>
    <property type="evidence" value="ECO:0007669"/>
    <property type="project" value="TreeGrafter"/>
</dbReference>
<gene>
    <name evidence="3" type="ORF">NADFUDRAFT_83988</name>
</gene>
<dbReference type="SUPFAM" id="SSF89796">
    <property type="entry name" value="CoA-transferase family III (CaiB/BaiF)"/>
    <property type="match status" value="1"/>
</dbReference>
<name>A0A1E3PER8_9ASCO</name>
<sequence length="445" mass="49063">MLKSSLVRSSQLLKTIACHKSSYSIKAKAPLPLTGVKILDLTRVLAGPYASQMLGDLGADVIKVEHPERGDDTRAWGPPFANYSQEVTGSQYPGESAYFLCANRNKRSIGLDFKKEEGQKILLQLLEESDVLMENFIPGTLEKYGLSYNQLNSDPKFKHLIYASITGYGQTGPYINRAGYDVMVEAEYGLMHITGEKNGPPVKVGVAVTDLITGITTANSILAALIQRNNTKEKGKKGEGQWLDVALVDCQLASLANIASNVLIDPKANPGRWGTEHPSICPYQAFPTKNGNIMIGGGNDRLFNKLNILLEKSEWNLDPRFTTNTLRVKNRDILVPMIKKVLLTKTTDEWLKIFENSGFAYAAINDVRTALQSDHVASRNLVHTIKHPECGDIKLIGNPVKYSGMDLGIRLAPPTLGQHTHEILSEFGFENEKIKQLKDSGVVNK</sequence>
<evidence type="ECO:0000256" key="2">
    <source>
        <dbReference type="ARBA" id="ARBA00022679"/>
    </source>
</evidence>
<dbReference type="PANTHER" id="PTHR48207:SF3">
    <property type="entry name" value="SUCCINATE--HYDROXYMETHYLGLUTARATE COA-TRANSFERASE"/>
    <property type="match status" value="1"/>
</dbReference>
<keyword evidence="2 3" id="KW-0808">Transferase</keyword>
<organism evidence="3 4">
    <name type="scientific">Nadsonia fulvescens var. elongata DSM 6958</name>
    <dbReference type="NCBI Taxonomy" id="857566"/>
    <lineage>
        <taxon>Eukaryota</taxon>
        <taxon>Fungi</taxon>
        <taxon>Dikarya</taxon>
        <taxon>Ascomycota</taxon>
        <taxon>Saccharomycotina</taxon>
        <taxon>Dipodascomycetes</taxon>
        <taxon>Dipodascales</taxon>
        <taxon>Dipodascales incertae sedis</taxon>
        <taxon>Nadsonia</taxon>
    </lineage>
</organism>
<dbReference type="Proteomes" id="UP000095009">
    <property type="component" value="Unassembled WGS sequence"/>
</dbReference>
<comment type="similarity">
    <text evidence="1">Belongs to the CoA-transferase III family.</text>
</comment>
<dbReference type="STRING" id="857566.A0A1E3PER8"/>
<dbReference type="InterPro" id="IPR023606">
    <property type="entry name" value="CoA-Trfase_III_dom_1_sf"/>
</dbReference>
<dbReference type="Pfam" id="PF02515">
    <property type="entry name" value="CoA_transf_3"/>
    <property type="match status" value="1"/>
</dbReference>
<dbReference type="Gene3D" id="3.40.50.10540">
    <property type="entry name" value="Crotonobetainyl-coa:carnitine coa-transferase, domain 1"/>
    <property type="match status" value="2"/>
</dbReference>
<protein>
    <submittedName>
        <fullName evidence="3">Formyl-coenzyme A transferase</fullName>
    </submittedName>
</protein>
<dbReference type="InterPro" id="IPR050483">
    <property type="entry name" value="CoA-transferase_III_domain"/>
</dbReference>
<dbReference type="EMBL" id="KV454413">
    <property type="protein sequence ID" value="ODQ63916.1"/>
    <property type="molecule type" value="Genomic_DNA"/>
</dbReference>
<dbReference type="OrthoDB" id="5863171at2759"/>
<dbReference type="PANTHER" id="PTHR48207">
    <property type="entry name" value="SUCCINATE--HYDROXYMETHYLGLUTARATE COA-TRANSFERASE"/>
    <property type="match status" value="1"/>
</dbReference>
<evidence type="ECO:0000313" key="4">
    <source>
        <dbReference type="Proteomes" id="UP000095009"/>
    </source>
</evidence>
<reference evidence="3 4" key="1">
    <citation type="journal article" date="2016" name="Proc. Natl. Acad. Sci. U.S.A.">
        <title>Comparative genomics of biotechnologically important yeasts.</title>
        <authorList>
            <person name="Riley R."/>
            <person name="Haridas S."/>
            <person name="Wolfe K.H."/>
            <person name="Lopes M.R."/>
            <person name="Hittinger C.T."/>
            <person name="Goeker M."/>
            <person name="Salamov A.A."/>
            <person name="Wisecaver J.H."/>
            <person name="Long T.M."/>
            <person name="Calvey C.H."/>
            <person name="Aerts A.L."/>
            <person name="Barry K.W."/>
            <person name="Choi C."/>
            <person name="Clum A."/>
            <person name="Coughlan A.Y."/>
            <person name="Deshpande S."/>
            <person name="Douglass A.P."/>
            <person name="Hanson S.J."/>
            <person name="Klenk H.-P."/>
            <person name="LaButti K.M."/>
            <person name="Lapidus A."/>
            <person name="Lindquist E.A."/>
            <person name="Lipzen A.M."/>
            <person name="Meier-Kolthoff J.P."/>
            <person name="Ohm R.A."/>
            <person name="Otillar R.P."/>
            <person name="Pangilinan J.L."/>
            <person name="Peng Y."/>
            <person name="Rokas A."/>
            <person name="Rosa C.A."/>
            <person name="Scheuner C."/>
            <person name="Sibirny A.A."/>
            <person name="Slot J.C."/>
            <person name="Stielow J.B."/>
            <person name="Sun H."/>
            <person name="Kurtzman C.P."/>
            <person name="Blackwell M."/>
            <person name="Grigoriev I.V."/>
            <person name="Jeffries T.W."/>
        </authorList>
    </citation>
    <scope>NUCLEOTIDE SEQUENCE [LARGE SCALE GENOMIC DNA]</scope>
    <source>
        <strain evidence="3 4">DSM 6958</strain>
    </source>
</reference>